<name>A0A7W9BMJ3_9RHOB</name>
<dbReference type="EMBL" id="JACIJM010000008">
    <property type="protein sequence ID" value="MBB5723195.1"/>
    <property type="molecule type" value="Genomic_DNA"/>
</dbReference>
<organism evidence="1 2">
    <name type="scientific">Yoonia ponticola</name>
    <dbReference type="NCBI Taxonomy" id="1524255"/>
    <lineage>
        <taxon>Bacteria</taxon>
        <taxon>Pseudomonadati</taxon>
        <taxon>Pseudomonadota</taxon>
        <taxon>Alphaproteobacteria</taxon>
        <taxon>Rhodobacterales</taxon>
        <taxon>Paracoccaceae</taxon>
        <taxon>Yoonia</taxon>
    </lineage>
</organism>
<reference evidence="1 2" key="1">
    <citation type="submission" date="2020-08" db="EMBL/GenBank/DDBJ databases">
        <title>Genomic Encyclopedia of Type Strains, Phase IV (KMG-IV): sequencing the most valuable type-strain genomes for metagenomic binning, comparative biology and taxonomic classification.</title>
        <authorList>
            <person name="Goeker M."/>
        </authorList>
    </citation>
    <scope>NUCLEOTIDE SEQUENCE [LARGE SCALE GENOMIC DNA]</scope>
    <source>
        <strain evidence="1 2">DSM 101064</strain>
    </source>
</reference>
<keyword evidence="2" id="KW-1185">Reference proteome</keyword>
<dbReference type="Proteomes" id="UP000535415">
    <property type="component" value="Unassembled WGS sequence"/>
</dbReference>
<evidence type="ECO:0000313" key="1">
    <source>
        <dbReference type="EMBL" id="MBB5723195.1"/>
    </source>
</evidence>
<evidence type="ECO:0000313" key="2">
    <source>
        <dbReference type="Proteomes" id="UP000535415"/>
    </source>
</evidence>
<protein>
    <submittedName>
        <fullName evidence="1">Uncharacterized protein</fullName>
    </submittedName>
</protein>
<dbReference type="AlphaFoldDB" id="A0A7W9BMJ3"/>
<proteinExistence type="predicted"/>
<dbReference type="RefSeq" id="WP_183530179.1">
    <property type="nucleotide sequence ID" value="NZ_JACIJM010000008.1"/>
</dbReference>
<sequence length="108" mass="12017">MAHTAPTDHYLPNAAYELLLQAILNPTPSLDPRSQLIETLGEIGGLWPMSCLADRDPVQMAEADMSRTRRNLVNDLSDEDEAVLATIQKMVTENYAQQIELAKVELHS</sequence>
<gene>
    <name evidence="1" type="ORF">FHS72_002832</name>
</gene>
<accession>A0A7W9BMJ3</accession>
<comment type="caution">
    <text evidence="1">The sequence shown here is derived from an EMBL/GenBank/DDBJ whole genome shotgun (WGS) entry which is preliminary data.</text>
</comment>